<keyword evidence="4 6" id="KW-0689">Ribosomal protein</keyword>
<comment type="similarity">
    <text evidence="1 6">Belongs to the universal ribosomal protein uS17 family.</text>
</comment>
<comment type="caution">
    <text evidence="7">The sequence shown here is derived from an EMBL/GenBank/DDBJ whole genome shotgun (WGS) entry which is preliminary data.</text>
</comment>
<evidence type="ECO:0000256" key="4">
    <source>
        <dbReference type="ARBA" id="ARBA00022980"/>
    </source>
</evidence>
<protein>
    <recommendedName>
        <fullName evidence="6">Small ribosomal subunit protein uS17</fullName>
    </recommendedName>
</protein>
<dbReference type="GO" id="GO:0019843">
    <property type="term" value="F:rRNA binding"/>
    <property type="evidence" value="ECO:0007669"/>
    <property type="project" value="UniProtKB-UniRule"/>
</dbReference>
<evidence type="ECO:0000256" key="6">
    <source>
        <dbReference type="HAMAP-Rule" id="MF_01345"/>
    </source>
</evidence>
<evidence type="ECO:0000256" key="5">
    <source>
        <dbReference type="ARBA" id="ARBA00023274"/>
    </source>
</evidence>
<proteinExistence type="inferred from homology"/>
<evidence type="ECO:0000256" key="3">
    <source>
        <dbReference type="ARBA" id="ARBA00022884"/>
    </source>
</evidence>
<dbReference type="PRINTS" id="PR00973">
    <property type="entry name" value="RIBOSOMALS17"/>
</dbReference>
<evidence type="ECO:0000313" key="7">
    <source>
        <dbReference type="EMBL" id="KKR55591.1"/>
    </source>
</evidence>
<evidence type="ECO:0000256" key="1">
    <source>
        <dbReference type="ARBA" id="ARBA00010254"/>
    </source>
</evidence>
<evidence type="ECO:0000256" key="2">
    <source>
        <dbReference type="ARBA" id="ARBA00022730"/>
    </source>
</evidence>
<dbReference type="InterPro" id="IPR012340">
    <property type="entry name" value="NA-bd_OB-fold"/>
</dbReference>
<comment type="subunit">
    <text evidence="6">Part of the 30S ribosomal subunit.</text>
</comment>
<dbReference type="AlphaFoldDB" id="A0A0G0S054"/>
<dbReference type="HAMAP" id="MF_01345_B">
    <property type="entry name" value="Ribosomal_uS17_B"/>
    <property type="match status" value="1"/>
</dbReference>
<gene>
    <name evidence="6" type="primary">rpsQ</name>
    <name evidence="7" type="ORF">UT92_C0003G0009</name>
</gene>
<dbReference type="InterPro" id="IPR000266">
    <property type="entry name" value="Ribosomal_uS17"/>
</dbReference>
<dbReference type="SUPFAM" id="SSF50249">
    <property type="entry name" value="Nucleic acid-binding proteins"/>
    <property type="match status" value="1"/>
</dbReference>
<organism evidence="7 8">
    <name type="scientific">Candidatus Curtissbacteria bacterium GW2011_GWA1_40_24</name>
    <dbReference type="NCBI Taxonomy" id="1618406"/>
    <lineage>
        <taxon>Bacteria</taxon>
        <taxon>Candidatus Curtissiibacteriota</taxon>
    </lineage>
</organism>
<dbReference type="PANTHER" id="PTHR10744">
    <property type="entry name" value="40S RIBOSOMAL PROTEIN S11 FAMILY MEMBER"/>
    <property type="match status" value="1"/>
</dbReference>
<keyword evidence="5 6" id="KW-0687">Ribonucleoprotein</keyword>
<evidence type="ECO:0000313" key="8">
    <source>
        <dbReference type="Proteomes" id="UP000034489"/>
    </source>
</evidence>
<dbReference type="InterPro" id="IPR019984">
    <property type="entry name" value="Ribosomal_uS17_bact/chlr"/>
</dbReference>
<dbReference type="NCBIfam" id="NF004123">
    <property type="entry name" value="PRK05610.1"/>
    <property type="match status" value="1"/>
</dbReference>
<dbReference type="Proteomes" id="UP000034489">
    <property type="component" value="Unassembled WGS sequence"/>
</dbReference>
<dbReference type="PANTHER" id="PTHR10744:SF1">
    <property type="entry name" value="SMALL RIBOSOMAL SUBUNIT PROTEIN US17M"/>
    <property type="match status" value="1"/>
</dbReference>
<dbReference type="Pfam" id="PF00366">
    <property type="entry name" value="Ribosomal_S17"/>
    <property type="match status" value="1"/>
</dbReference>
<keyword evidence="2 6" id="KW-0699">rRNA-binding</keyword>
<dbReference type="GO" id="GO:0003735">
    <property type="term" value="F:structural constituent of ribosome"/>
    <property type="evidence" value="ECO:0007669"/>
    <property type="project" value="InterPro"/>
</dbReference>
<dbReference type="GO" id="GO:0022627">
    <property type="term" value="C:cytosolic small ribosomal subunit"/>
    <property type="evidence" value="ECO:0007669"/>
    <property type="project" value="TreeGrafter"/>
</dbReference>
<name>A0A0G0S054_9BACT</name>
<accession>A0A0G0S054</accession>
<keyword evidence="3 6" id="KW-0694">RNA-binding</keyword>
<dbReference type="GO" id="GO:0006412">
    <property type="term" value="P:translation"/>
    <property type="evidence" value="ECO:0007669"/>
    <property type="project" value="UniProtKB-UniRule"/>
</dbReference>
<comment type="function">
    <text evidence="6">One of the primary rRNA binding proteins, it binds specifically to the 5'-end of 16S ribosomal RNA.</text>
</comment>
<sequence>MQQVKEGVVVSNKMKKTVVVKVNTKVRHPLYKKIVVKSKKFKARDEQGVKLGQKVKIAEVKPFSKDVRFKVLEGAVDGSN</sequence>
<dbReference type="EMBL" id="LBYQ01000003">
    <property type="protein sequence ID" value="KKR55591.1"/>
    <property type="molecule type" value="Genomic_DNA"/>
</dbReference>
<reference evidence="7 8" key="1">
    <citation type="journal article" date="2015" name="Nature">
        <title>rRNA introns, odd ribosomes, and small enigmatic genomes across a large radiation of phyla.</title>
        <authorList>
            <person name="Brown C.T."/>
            <person name="Hug L.A."/>
            <person name="Thomas B.C."/>
            <person name="Sharon I."/>
            <person name="Castelle C.J."/>
            <person name="Singh A."/>
            <person name="Wilkins M.J."/>
            <person name="Williams K.H."/>
            <person name="Banfield J.F."/>
        </authorList>
    </citation>
    <scope>NUCLEOTIDE SEQUENCE [LARGE SCALE GENOMIC DNA]</scope>
</reference>
<dbReference type="Gene3D" id="2.40.50.140">
    <property type="entry name" value="Nucleic acid-binding proteins"/>
    <property type="match status" value="1"/>
</dbReference>